<evidence type="ECO:0000256" key="2">
    <source>
        <dbReference type="ARBA" id="ARBA00010982"/>
    </source>
</evidence>
<dbReference type="InterPro" id="IPR016039">
    <property type="entry name" value="Thiolase-like"/>
</dbReference>
<dbReference type="EC" id="2.3.1.16" evidence="12"/>
<dbReference type="EMBL" id="JBHMAU010000133">
    <property type="protein sequence ID" value="MFB9778040.1"/>
    <property type="molecule type" value="Genomic_DNA"/>
</dbReference>
<dbReference type="InterPro" id="IPR020616">
    <property type="entry name" value="Thiolase_N"/>
</dbReference>
<feature type="domain" description="Thiolase N-terminal" evidence="10">
    <location>
        <begin position="5"/>
        <end position="268"/>
    </location>
</feature>
<dbReference type="Gene3D" id="3.40.47.10">
    <property type="match status" value="1"/>
</dbReference>
<organism evidence="12 13">
    <name type="scientific">Brevibacterium otitidis</name>
    <dbReference type="NCBI Taxonomy" id="53364"/>
    <lineage>
        <taxon>Bacteria</taxon>
        <taxon>Bacillati</taxon>
        <taxon>Actinomycetota</taxon>
        <taxon>Actinomycetes</taxon>
        <taxon>Micrococcales</taxon>
        <taxon>Brevibacteriaceae</taxon>
        <taxon>Brevibacterium</taxon>
    </lineage>
</organism>
<dbReference type="Proteomes" id="UP001589707">
    <property type="component" value="Unassembled WGS sequence"/>
</dbReference>
<comment type="caution">
    <text evidence="12">The sequence shown here is derived from an EMBL/GenBank/DDBJ whole genome shotgun (WGS) entry which is preliminary data.</text>
</comment>
<evidence type="ECO:0000256" key="8">
    <source>
        <dbReference type="ARBA" id="ARBA00023315"/>
    </source>
</evidence>
<evidence type="ECO:0000259" key="10">
    <source>
        <dbReference type="Pfam" id="PF00108"/>
    </source>
</evidence>
<dbReference type="CDD" id="cd00751">
    <property type="entry name" value="thiolase"/>
    <property type="match status" value="1"/>
</dbReference>
<comment type="subcellular location">
    <subcellularLocation>
        <location evidence="1">Peroxisome</location>
    </subcellularLocation>
</comment>
<keyword evidence="4" id="KW-0276">Fatty acid metabolism</keyword>
<reference evidence="12 13" key="1">
    <citation type="submission" date="2024-09" db="EMBL/GenBank/DDBJ databases">
        <authorList>
            <person name="Sun Q."/>
            <person name="Mori K."/>
        </authorList>
    </citation>
    <scope>NUCLEOTIDE SEQUENCE [LARGE SCALE GENOMIC DNA]</scope>
    <source>
        <strain evidence="12 13">JCM 11683</strain>
    </source>
</reference>
<dbReference type="PIRSF" id="PIRSF000429">
    <property type="entry name" value="Ac-CoA_Ac_transf"/>
    <property type="match status" value="1"/>
</dbReference>
<evidence type="ECO:0000256" key="3">
    <source>
        <dbReference type="ARBA" id="ARBA00022679"/>
    </source>
</evidence>
<dbReference type="NCBIfam" id="TIGR01930">
    <property type="entry name" value="AcCoA-C-Actrans"/>
    <property type="match status" value="1"/>
</dbReference>
<evidence type="ECO:0000313" key="12">
    <source>
        <dbReference type="EMBL" id="MFB9778040.1"/>
    </source>
</evidence>
<dbReference type="InterPro" id="IPR020613">
    <property type="entry name" value="Thiolase_CS"/>
</dbReference>
<dbReference type="PANTHER" id="PTHR43853:SF8">
    <property type="entry name" value="3-KETOACYL-COA THIOLASE, PEROXISOMAL"/>
    <property type="match status" value="1"/>
</dbReference>
<dbReference type="PANTHER" id="PTHR43853">
    <property type="entry name" value="3-KETOACYL-COA THIOLASE, PEROXISOMAL"/>
    <property type="match status" value="1"/>
</dbReference>
<dbReference type="InterPro" id="IPR002155">
    <property type="entry name" value="Thiolase"/>
</dbReference>
<evidence type="ECO:0000313" key="13">
    <source>
        <dbReference type="Proteomes" id="UP001589707"/>
    </source>
</evidence>
<evidence type="ECO:0000256" key="6">
    <source>
        <dbReference type="ARBA" id="ARBA00023098"/>
    </source>
</evidence>
<evidence type="ECO:0000256" key="4">
    <source>
        <dbReference type="ARBA" id="ARBA00022832"/>
    </source>
</evidence>
<dbReference type="PROSITE" id="PS00737">
    <property type="entry name" value="THIOLASE_2"/>
    <property type="match status" value="1"/>
</dbReference>
<dbReference type="InterPro" id="IPR050215">
    <property type="entry name" value="Thiolase-like_sf_Thiolase"/>
</dbReference>
<keyword evidence="6" id="KW-0443">Lipid metabolism</keyword>
<feature type="domain" description="Thiolase C-terminal" evidence="11">
    <location>
        <begin position="277"/>
        <end position="397"/>
    </location>
</feature>
<dbReference type="Pfam" id="PF02803">
    <property type="entry name" value="Thiolase_C"/>
    <property type="match status" value="1"/>
</dbReference>
<evidence type="ECO:0000256" key="1">
    <source>
        <dbReference type="ARBA" id="ARBA00004275"/>
    </source>
</evidence>
<dbReference type="InterPro" id="IPR020617">
    <property type="entry name" value="Thiolase_C"/>
</dbReference>
<keyword evidence="8 9" id="KW-0012">Acyltransferase</keyword>
<keyword evidence="5" id="KW-0809">Transit peptide</keyword>
<evidence type="ECO:0000256" key="5">
    <source>
        <dbReference type="ARBA" id="ARBA00022946"/>
    </source>
</evidence>
<sequence length="399" mass="42166">MTDAVIVSTARTPIGKAYRGAFNNTQPQELAGHAIRHAVERAGIEGAEVDDVILGAALQQGSQSGNVARQSALRAGLPVTVSGMTIDRQCSSGLMAIATAAKQIIHDGMKIAVGGGVESISLVQNDKMNTFRARDPWLVENIPGLYLPMLHTAEVVAERYGVSREDQDAYAYESQMRTAAAQEAGRLDAEIVPLESVQLIQDKETKEISEQTVTLTKDEGNRPQTTLEGLAGLNPVLEPGVASAHPSITAGNASQLSDGASAAVLMSDDEASRRGLEPLGIYRGMAVAGCEPDEMGIGPVFAVPKLLDQHGLTVDDIDLWELNEAFAVQALYCRDRLGIDPERYNVDGGGISVGHPYGMTGSRLTGHALIEGRRRGAKYVVVTMCIGGGMGAAGLFEVC</sequence>
<gene>
    <name evidence="12" type="ORF">ACFFN1_16810</name>
</gene>
<evidence type="ECO:0000256" key="7">
    <source>
        <dbReference type="ARBA" id="ARBA00023140"/>
    </source>
</evidence>
<evidence type="ECO:0000256" key="9">
    <source>
        <dbReference type="RuleBase" id="RU003557"/>
    </source>
</evidence>
<name>A0ABV5X6G5_9MICO</name>
<dbReference type="SUPFAM" id="SSF53901">
    <property type="entry name" value="Thiolase-like"/>
    <property type="match status" value="2"/>
</dbReference>
<protein>
    <submittedName>
        <fullName evidence="12">Acetyl-CoA C-acyltransferase</fullName>
        <ecNumber evidence="12">2.3.1.16</ecNumber>
    </submittedName>
</protein>
<dbReference type="Pfam" id="PF00108">
    <property type="entry name" value="Thiolase_N"/>
    <property type="match status" value="1"/>
</dbReference>
<accession>A0ABV5X6G5</accession>
<dbReference type="NCBIfam" id="NF005494">
    <property type="entry name" value="PRK07108.1"/>
    <property type="match status" value="1"/>
</dbReference>
<proteinExistence type="inferred from homology"/>
<evidence type="ECO:0000259" key="11">
    <source>
        <dbReference type="Pfam" id="PF02803"/>
    </source>
</evidence>
<comment type="similarity">
    <text evidence="2 9">Belongs to the thiolase-like superfamily. Thiolase family.</text>
</comment>
<dbReference type="RefSeq" id="WP_376842053.1">
    <property type="nucleotide sequence ID" value="NZ_JBHMAU010000133.1"/>
</dbReference>
<keyword evidence="3 9" id="KW-0808">Transferase</keyword>
<keyword evidence="13" id="KW-1185">Reference proteome</keyword>
<dbReference type="GO" id="GO:0003988">
    <property type="term" value="F:acetyl-CoA C-acyltransferase activity"/>
    <property type="evidence" value="ECO:0007669"/>
    <property type="project" value="UniProtKB-EC"/>
</dbReference>
<keyword evidence="7" id="KW-0576">Peroxisome</keyword>